<reference evidence="2 3" key="1">
    <citation type="submission" date="2023-07" db="EMBL/GenBank/DDBJ databases">
        <authorList>
            <person name="Girao M."/>
            <person name="Carvalho M.F."/>
        </authorList>
    </citation>
    <scope>NUCLEOTIDE SEQUENCE [LARGE SCALE GENOMIC DNA]</scope>
    <source>
        <strain evidence="2 3">YIM65754</strain>
    </source>
</reference>
<protein>
    <submittedName>
        <fullName evidence="2">Phage holin family protein</fullName>
    </submittedName>
</protein>
<dbReference type="RefSeq" id="WP_054713593.1">
    <property type="nucleotide sequence ID" value="NZ_JAUTXY010000008.1"/>
</dbReference>
<evidence type="ECO:0000313" key="2">
    <source>
        <dbReference type="EMBL" id="MEE2059403.1"/>
    </source>
</evidence>
<keyword evidence="1" id="KW-0812">Transmembrane</keyword>
<feature type="transmembrane region" description="Helical" evidence="1">
    <location>
        <begin position="104"/>
        <end position="125"/>
    </location>
</feature>
<evidence type="ECO:0000313" key="3">
    <source>
        <dbReference type="Proteomes" id="UP001336020"/>
    </source>
</evidence>
<evidence type="ECO:0000256" key="1">
    <source>
        <dbReference type="SAM" id="Phobius"/>
    </source>
</evidence>
<name>A0ABU7LCZ1_9NOCA</name>
<keyword evidence="3" id="KW-1185">Reference proteome</keyword>
<keyword evidence="1" id="KW-1133">Transmembrane helix</keyword>
<feature type="transmembrane region" description="Helical" evidence="1">
    <location>
        <begin position="69"/>
        <end position="92"/>
    </location>
</feature>
<proteinExistence type="predicted"/>
<dbReference type="Pfam" id="PF04020">
    <property type="entry name" value="Phage_holin_4_2"/>
    <property type="match status" value="1"/>
</dbReference>
<keyword evidence="1" id="KW-0472">Membrane</keyword>
<sequence>MISLILRLIINAIGLWLAARLVTGVDIVGVDGGEFTVETAIKLLILAAIFTVVNALVKPLVKLLSLPLVILSLGLFLLVINALMLWLTSWVAEFFDGGLTISGFWAAFWGGLIIAIVNFVLGLVVPDRD</sequence>
<organism evidence="2 3">
    <name type="scientific">Rhodococcus artemisiae</name>
    <dbReference type="NCBI Taxonomy" id="714159"/>
    <lineage>
        <taxon>Bacteria</taxon>
        <taxon>Bacillati</taxon>
        <taxon>Actinomycetota</taxon>
        <taxon>Actinomycetes</taxon>
        <taxon>Mycobacteriales</taxon>
        <taxon>Nocardiaceae</taxon>
        <taxon>Rhodococcus</taxon>
    </lineage>
</organism>
<gene>
    <name evidence="2" type="ORF">Q7514_17940</name>
</gene>
<dbReference type="Proteomes" id="UP001336020">
    <property type="component" value="Unassembled WGS sequence"/>
</dbReference>
<dbReference type="EMBL" id="JAUTXY010000008">
    <property type="protein sequence ID" value="MEE2059403.1"/>
    <property type="molecule type" value="Genomic_DNA"/>
</dbReference>
<feature type="transmembrane region" description="Helical" evidence="1">
    <location>
        <begin position="40"/>
        <end position="57"/>
    </location>
</feature>
<dbReference type="InterPro" id="IPR007165">
    <property type="entry name" value="Phage_holin_4_2"/>
</dbReference>
<comment type="caution">
    <text evidence="2">The sequence shown here is derived from an EMBL/GenBank/DDBJ whole genome shotgun (WGS) entry which is preliminary data.</text>
</comment>
<dbReference type="PANTHER" id="PTHR37309:SF1">
    <property type="entry name" value="SLR0284 PROTEIN"/>
    <property type="match status" value="1"/>
</dbReference>
<dbReference type="PANTHER" id="PTHR37309">
    <property type="entry name" value="SLR0284 PROTEIN"/>
    <property type="match status" value="1"/>
</dbReference>
<accession>A0ABU7LCZ1</accession>